<accession>A0A212EPD8</accession>
<dbReference type="STRING" id="278856.A0A212EPD8"/>
<dbReference type="CDD" id="cd04366">
    <property type="entry name" value="IlGF_insulin_bombyxin_like"/>
    <property type="match status" value="1"/>
</dbReference>
<protein>
    <submittedName>
        <fullName evidence="9">Samia bombyxin protein A-3</fullName>
    </submittedName>
</protein>
<gene>
    <name evidence="9" type="ORF">KGM_200042</name>
</gene>
<evidence type="ECO:0000259" key="8">
    <source>
        <dbReference type="SMART" id="SM00078"/>
    </source>
</evidence>
<dbReference type="PANTHER" id="PTHR13647:SF4">
    <property type="entry name" value="INSULIN-LIKE PEPTIDE 1-RELATED"/>
    <property type="match status" value="1"/>
</dbReference>
<evidence type="ECO:0000256" key="1">
    <source>
        <dbReference type="ARBA" id="ARBA00009034"/>
    </source>
</evidence>
<name>A0A212EPD8_DANPL</name>
<dbReference type="eggNOG" id="ENOG502SESX">
    <property type="taxonomic scope" value="Eukaryota"/>
</dbReference>
<evidence type="ECO:0000256" key="5">
    <source>
        <dbReference type="ARBA" id="ARBA00023157"/>
    </source>
</evidence>
<dbReference type="InterPro" id="IPR036438">
    <property type="entry name" value="Insulin-like_sf"/>
</dbReference>
<comment type="subcellular location">
    <subcellularLocation>
        <location evidence="6">Secreted</location>
    </subcellularLocation>
</comment>
<dbReference type="InterPro" id="IPR022353">
    <property type="entry name" value="Insulin_CS"/>
</dbReference>
<keyword evidence="5" id="KW-1015">Disulfide bond</keyword>
<organism evidence="9 10">
    <name type="scientific">Danaus plexippus plexippus</name>
    <dbReference type="NCBI Taxonomy" id="278856"/>
    <lineage>
        <taxon>Eukaryota</taxon>
        <taxon>Metazoa</taxon>
        <taxon>Ecdysozoa</taxon>
        <taxon>Arthropoda</taxon>
        <taxon>Hexapoda</taxon>
        <taxon>Insecta</taxon>
        <taxon>Pterygota</taxon>
        <taxon>Neoptera</taxon>
        <taxon>Endopterygota</taxon>
        <taxon>Lepidoptera</taxon>
        <taxon>Glossata</taxon>
        <taxon>Ditrysia</taxon>
        <taxon>Papilionoidea</taxon>
        <taxon>Nymphalidae</taxon>
        <taxon>Danainae</taxon>
        <taxon>Danaini</taxon>
        <taxon>Danaina</taxon>
        <taxon>Danaus</taxon>
        <taxon>Danaus</taxon>
    </lineage>
</organism>
<dbReference type="KEGG" id="dpl:KGM_200042"/>
<keyword evidence="4 7" id="KW-0732">Signal</keyword>
<evidence type="ECO:0000256" key="7">
    <source>
        <dbReference type="SAM" id="SignalP"/>
    </source>
</evidence>
<keyword evidence="3" id="KW-0165">Cleavage on pair of basic residues</keyword>
<comment type="similarity">
    <text evidence="1 6">Belongs to the insulin family.</text>
</comment>
<dbReference type="GO" id="GO:0005179">
    <property type="term" value="F:hormone activity"/>
    <property type="evidence" value="ECO:0007669"/>
    <property type="project" value="InterPro"/>
</dbReference>
<sequence length="99" mass="11245">MRSFTVNILMLVIGLSMVLTSHGHDQVYCGRRLAMTLAMLCDNSLIKRSEPQYIPESSWTFPWISSHRAHSMGRSKRQVVSECCDKPCSVDELLAYCGY</sequence>
<evidence type="ECO:0000256" key="2">
    <source>
        <dbReference type="ARBA" id="ARBA00011207"/>
    </source>
</evidence>
<dbReference type="InParanoid" id="A0A212EPD8"/>
<dbReference type="SMART" id="SM00078">
    <property type="entry name" value="IlGF"/>
    <property type="match status" value="1"/>
</dbReference>
<feature type="domain" description="Insulin-like" evidence="8">
    <location>
        <begin position="26"/>
        <end position="97"/>
    </location>
</feature>
<dbReference type="PRINTS" id="PR00276">
    <property type="entry name" value="INSULINFAMLY"/>
</dbReference>
<comment type="subunit">
    <text evidence="2">Heterodimer of a B chain and an A chain linked by two disulfide bonds.</text>
</comment>
<dbReference type="InterPro" id="IPR022352">
    <property type="entry name" value="Ins/IGF/rlx"/>
</dbReference>
<dbReference type="Gene3D" id="1.10.100.10">
    <property type="entry name" value="Insulin-like"/>
    <property type="match status" value="1"/>
</dbReference>
<keyword evidence="10" id="KW-1185">Reference proteome</keyword>
<dbReference type="EMBL" id="AGBW02013503">
    <property type="protein sequence ID" value="OWR43321.1"/>
    <property type="molecule type" value="Genomic_DNA"/>
</dbReference>
<dbReference type="PROSITE" id="PS00262">
    <property type="entry name" value="INSULIN"/>
    <property type="match status" value="1"/>
</dbReference>
<dbReference type="Proteomes" id="UP000007151">
    <property type="component" value="Unassembled WGS sequence"/>
</dbReference>
<feature type="signal peptide" evidence="7">
    <location>
        <begin position="1"/>
        <end position="23"/>
    </location>
</feature>
<dbReference type="AlphaFoldDB" id="A0A212EPD8"/>
<reference evidence="9 10" key="1">
    <citation type="journal article" date="2011" name="Cell">
        <title>The monarch butterfly genome yields insights into long-distance migration.</title>
        <authorList>
            <person name="Zhan S."/>
            <person name="Merlin C."/>
            <person name="Boore J.L."/>
            <person name="Reppert S.M."/>
        </authorList>
    </citation>
    <scope>NUCLEOTIDE SEQUENCE [LARGE SCALE GENOMIC DNA]</scope>
    <source>
        <strain evidence="9">F-2</strain>
    </source>
</reference>
<dbReference type="InterPro" id="IPR016179">
    <property type="entry name" value="Insulin-like"/>
</dbReference>
<dbReference type="Pfam" id="PF00049">
    <property type="entry name" value="Insulin"/>
    <property type="match status" value="1"/>
</dbReference>
<evidence type="ECO:0000313" key="9">
    <source>
        <dbReference type="EMBL" id="OWR43321.1"/>
    </source>
</evidence>
<evidence type="ECO:0000256" key="3">
    <source>
        <dbReference type="ARBA" id="ARBA00022685"/>
    </source>
</evidence>
<dbReference type="PANTHER" id="PTHR13647">
    <property type="entry name" value="INSULIN-LIKE PEPTIDE 2-RELATED"/>
    <property type="match status" value="1"/>
</dbReference>
<proteinExistence type="inferred from homology"/>
<evidence type="ECO:0000313" key="10">
    <source>
        <dbReference type="Proteomes" id="UP000007151"/>
    </source>
</evidence>
<keyword evidence="6" id="KW-0964">Secreted</keyword>
<dbReference type="SUPFAM" id="SSF56994">
    <property type="entry name" value="Insulin-like"/>
    <property type="match status" value="1"/>
</dbReference>
<feature type="chain" id="PRO_5011109516" evidence="7">
    <location>
        <begin position="24"/>
        <end position="99"/>
    </location>
</feature>
<dbReference type="GO" id="GO:0005576">
    <property type="term" value="C:extracellular region"/>
    <property type="evidence" value="ECO:0007669"/>
    <property type="project" value="UniProtKB-SubCell"/>
</dbReference>
<evidence type="ECO:0000256" key="4">
    <source>
        <dbReference type="ARBA" id="ARBA00022729"/>
    </source>
</evidence>
<evidence type="ECO:0000256" key="6">
    <source>
        <dbReference type="RuleBase" id="RU000406"/>
    </source>
</evidence>
<comment type="caution">
    <text evidence="9">The sequence shown here is derived from an EMBL/GenBank/DDBJ whole genome shotgun (WGS) entry which is preliminary data.</text>
</comment>